<dbReference type="AlphaFoldDB" id="A0A2K1P639"/>
<evidence type="ECO:0000259" key="7">
    <source>
        <dbReference type="PROSITE" id="PS50893"/>
    </source>
</evidence>
<evidence type="ECO:0000256" key="3">
    <source>
        <dbReference type="ARBA" id="ARBA00022737"/>
    </source>
</evidence>
<evidence type="ECO:0000256" key="1">
    <source>
        <dbReference type="ARBA" id="ARBA00005417"/>
    </source>
</evidence>
<dbReference type="FunFam" id="3.40.50.300:FF:000425">
    <property type="entry name" value="Probable ABC transporter, ATP-binding subunit"/>
    <property type="match status" value="1"/>
</dbReference>
<dbReference type="Gene3D" id="3.10.580.10">
    <property type="entry name" value="CBS-domain"/>
    <property type="match status" value="1"/>
</dbReference>
<keyword evidence="6" id="KW-0129">CBS domain</keyword>
<dbReference type="GO" id="GO:0016020">
    <property type="term" value="C:membrane"/>
    <property type="evidence" value="ECO:0007669"/>
    <property type="project" value="InterPro"/>
</dbReference>
<protein>
    <submittedName>
        <fullName evidence="9">Glycine/betaine ABC transporter ATPase</fullName>
    </submittedName>
</protein>
<dbReference type="PROSITE" id="PS00211">
    <property type="entry name" value="ABC_TRANSPORTER_1"/>
    <property type="match status" value="1"/>
</dbReference>
<dbReference type="InterPro" id="IPR003439">
    <property type="entry name" value="ABC_transporter-like_ATP-bd"/>
</dbReference>
<dbReference type="InterPro" id="IPR017871">
    <property type="entry name" value="ABC_transporter-like_CS"/>
</dbReference>
<evidence type="ECO:0000313" key="10">
    <source>
        <dbReference type="Proteomes" id="UP000236604"/>
    </source>
</evidence>
<dbReference type="GO" id="GO:0005524">
    <property type="term" value="F:ATP binding"/>
    <property type="evidence" value="ECO:0007669"/>
    <property type="project" value="UniProtKB-KW"/>
</dbReference>
<dbReference type="InterPro" id="IPR027417">
    <property type="entry name" value="P-loop_NTPase"/>
</dbReference>
<keyword evidence="10" id="KW-1185">Reference proteome</keyword>
<dbReference type="SUPFAM" id="SSF52540">
    <property type="entry name" value="P-loop containing nucleoside triphosphate hydrolases"/>
    <property type="match status" value="1"/>
</dbReference>
<dbReference type="PANTHER" id="PTHR43117:SF4">
    <property type="entry name" value="OSMOPROTECTANT IMPORT ATP-BINDING PROTEIN OSMV"/>
    <property type="match status" value="1"/>
</dbReference>
<proteinExistence type="inferred from homology"/>
<dbReference type="RefSeq" id="WP_103077648.1">
    <property type="nucleotide sequence ID" value="NZ_AZRN01000034.1"/>
</dbReference>
<keyword evidence="5" id="KW-0067">ATP-binding</keyword>
<keyword evidence="4" id="KW-0547">Nucleotide-binding</keyword>
<evidence type="ECO:0000259" key="8">
    <source>
        <dbReference type="PROSITE" id="PS51371"/>
    </source>
</evidence>
<dbReference type="GO" id="GO:0016887">
    <property type="term" value="F:ATP hydrolysis activity"/>
    <property type="evidence" value="ECO:0007669"/>
    <property type="project" value="InterPro"/>
</dbReference>
<dbReference type="InterPro" id="IPR003593">
    <property type="entry name" value="AAA+_ATPase"/>
</dbReference>
<gene>
    <name evidence="9" type="ORF">X927_08835</name>
</gene>
<dbReference type="NCBIfam" id="TIGR01186">
    <property type="entry name" value="proV"/>
    <property type="match status" value="1"/>
</dbReference>
<evidence type="ECO:0000256" key="5">
    <source>
        <dbReference type="ARBA" id="ARBA00022840"/>
    </source>
</evidence>
<evidence type="ECO:0000256" key="6">
    <source>
        <dbReference type="PROSITE-ProRule" id="PRU00703"/>
    </source>
</evidence>
<evidence type="ECO:0000256" key="4">
    <source>
        <dbReference type="ARBA" id="ARBA00022741"/>
    </source>
</evidence>
<keyword evidence="2" id="KW-0813">Transport</keyword>
<feature type="domain" description="CBS" evidence="8">
    <location>
        <begin position="310"/>
        <end position="367"/>
    </location>
</feature>
<name>A0A2K1P639_9BACT</name>
<dbReference type="PANTHER" id="PTHR43117">
    <property type="entry name" value="OSMOPROTECTANT IMPORT ATP-BINDING PROTEIN OSMV"/>
    <property type="match status" value="1"/>
</dbReference>
<comment type="caution">
    <text evidence="9">The sequence shown here is derived from an EMBL/GenBank/DDBJ whole genome shotgun (WGS) entry which is preliminary data.</text>
</comment>
<dbReference type="InterPro" id="IPR000644">
    <property type="entry name" value="CBS_dom"/>
</dbReference>
<evidence type="ECO:0000313" key="9">
    <source>
        <dbReference type="EMBL" id="PNR98249.1"/>
    </source>
</evidence>
<sequence>MAIKLVNLTKKYGDFTAVNNLNIEFEDNKLTILIGPSGCGKTTTLKMINRLIERTSGDILFNGKSIDDINPIQLRRSIGYVIQEIGLFPHMTVFDNIAVVPRLLKWPEEKIKKRVYDLLDLVNLDPDTNAYKFPAQLSGGQRQRVGVARGLAADPDILLMDEPFGAIDPINRETLQDAFLEIQEKIKKTIIFVTHDIREAIKLGDKIAIFKDGELVQYDETQNIVQNPKNDFVKDILGEDSQFKALEFVKVSEGLYKDMQVFKIDEDLSKIKNAIQSKYPITIFIDQNNNYKGFIETKRLNRINDSSKLQSSLKKDYVTAKSSLYEALNKILSSSSTNIPVVTDKQKVIGVINLKAIFEQMSSNEEV</sequence>
<dbReference type="SUPFAM" id="SSF54631">
    <property type="entry name" value="CBS-domain pair"/>
    <property type="match status" value="1"/>
</dbReference>
<dbReference type="Pfam" id="PF00571">
    <property type="entry name" value="CBS"/>
    <property type="match status" value="1"/>
</dbReference>
<dbReference type="PROSITE" id="PS51371">
    <property type="entry name" value="CBS"/>
    <property type="match status" value="1"/>
</dbReference>
<dbReference type="SMART" id="SM00382">
    <property type="entry name" value="AAA"/>
    <property type="match status" value="1"/>
</dbReference>
<comment type="similarity">
    <text evidence="1">Belongs to the ABC transporter superfamily.</text>
</comment>
<dbReference type="Gene3D" id="3.40.50.300">
    <property type="entry name" value="P-loop containing nucleotide triphosphate hydrolases"/>
    <property type="match status" value="1"/>
</dbReference>
<dbReference type="PROSITE" id="PS50893">
    <property type="entry name" value="ABC_TRANSPORTER_2"/>
    <property type="match status" value="1"/>
</dbReference>
<dbReference type="Pfam" id="PF00005">
    <property type="entry name" value="ABC_tran"/>
    <property type="match status" value="1"/>
</dbReference>
<dbReference type="InterPro" id="IPR046342">
    <property type="entry name" value="CBS_dom_sf"/>
</dbReference>
<dbReference type="EMBL" id="AZRN01000034">
    <property type="protein sequence ID" value="PNR98249.1"/>
    <property type="molecule type" value="Genomic_DNA"/>
</dbReference>
<reference evidence="9 10" key="1">
    <citation type="submission" date="2013-12" db="EMBL/GenBank/DDBJ databases">
        <title>Comparative genomics of Petrotoga isolates.</title>
        <authorList>
            <person name="Nesbo C.L."/>
            <person name="Charchuk R."/>
            <person name="Chow K."/>
        </authorList>
    </citation>
    <scope>NUCLEOTIDE SEQUENCE [LARGE SCALE GENOMIC DNA]</scope>
    <source>
        <strain evidence="9 10">DSM 14811</strain>
    </source>
</reference>
<keyword evidence="3" id="KW-0677">Repeat</keyword>
<organism evidence="9 10">
    <name type="scientific">Petrotoga mexicana DSM 14811</name>
    <dbReference type="NCBI Taxonomy" id="1122954"/>
    <lineage>
        <taxon>Bacteria</taxon>
        <taxon>Thermotogati</taxon>
        <taxon>Thermotogota</taxon>
        <taxon>Thermotogae</taxon>
        <taxon>Petrotogales</taxon>
        <taxon>Petrotogaceae</taxon>
        <taxon>Petrotoga</taxon>
    </lineage>
</organism>
<feature type="domain" description="ABC transporter" evidence="7">
    <location>
        <begin position="3"/>
        <end position="237"/>
    </location>
</feature>
<evidence type="ECO:0000256" key="2">
    <source>
        <dbReference type="ARBA" id="ARBA00022448"/>
    </source>
</evidence>
<dbReference type="GO" id="GO:0031460">
    <property type="term" value="P:glycine betaine transport"/>
    <property type="evidence" value="ECO:0007669"/>
    <property type="project" value="InterPro"/>
</dbReference>
<dbReference type="InterPro" id="IPR005892">
    <property type="entry name" value="Gly-betaine_transp_ATP-bd"/>
</dbReference>
<accession>A0A2K1P639</accession>
<dbReference type="Proteomes" id="UP000236604">
    <property type="component" value="Unassembled WGS sequence"/>
</dbReference>